<dbReference type="EMBL" id="BKBC01000061">
    <property type="protein sequence ID" value="GEQ22792.1"/>
    <property type="molecule type" value="Genomic_DNA"/>
</dbReference>
<gene>
    <name evidence="3" type="ORF">AWN73_17860</name>
    <name evidence="1" type="ORF">CBU02nite_32980</name>
    <name evidence="2" type="ORF">GND98_014535</name>
</gene>
<accession>A0A2S7F7C3</accession>
<evidence type="ECO:0000313" key="3">
    <source>
        <dbReference type="EMBL" id="PPV12723.1"/>
    </source>
</evidence>
<proteinExistence type="predicted"/>
<comment type="caution">
    <text evidence="3">The sequence shown here is derived from an EMBL/GenBank/DDBJ whole genome shotgun (WGS) entry which is preliminary data.</text>
</comment>
<protein>
    <submittedName>
        <fullName evidence="3">CsfB protein</fullName>
    </submittedName>
</protein>
<name>A0A2S7F7C3_CLOBU</name>
<evidence type="ECO:0000313" key="4">
    <source>
        <dbReference type="Proteomes" id="UP000238081"/>
    </source>
</evidence>
<evidence type="ECO:0000313" key="6">
    <source>
        <dbReference type="Proteomes" id="UP000474042"/>
    </source>
</evidence>
<dbReference type="AlphaFoldDB" id="A0A2S7F7C3"/>
<reference evidence="2 6" key="3">
    <citation type="submission" date="2020-01" db="EMBL/GenBank/DDBJ databases">
        <title>Genome sequence of a 1,3-propanediol producer, Clostridium butyricum S3.</title>
        <authorList>
            <person name="Zhou J."/>
        </authorList>
    </citation>
    <scope>NUCLEOTIDE SEQUENCE [LARGE SCALE GENOMIC DNA]</scope>
    <source>
        <strain evidence="2 6">S3</strain>
    </source>
</reference>
<dbReference type="Proteomes" id="UP000238081">
    <property type="component" value="Unassembled WGS sequence"/>
</dbReference>
<dbReference type="Proteomes" id="UP000321089">
    <property type="component" value="Unassembled WGS sequence"/>
</dbReference>
<dbReference type="RefSeq" id="WP_003412286.1">
    <property type="nucleotide sequence ID" value="NZ_BKBC01000061.1"/>
</dbReference>
<reference evidence="1 5" key="2">
    <citation type="submission" date="2019-07" db="EMBL/GenBank/DDBJ databases">
        <title>Whole genome shotgun sequence of Clostridium butyricum NBRC 3858.</title>
        <authorList>
            <person name="Hosoyama A."/>
            <person name="Uohara A."/>
            <person name="Ohji S."/>
            <person name="Ichikawa N."/>
        </authorList>
    </citation>
    <scope>NUCLEOTIDE SEQUENCE [LARGE SCALE GENOMIC DNA]</scope>
    <source>
        <strain evidence="1 5">NBRC 3858</strain>
    </source>
</reference>
<dbReference type="EMBL" id="LRDH01000133">
    <property type="protein sequence ID" value="PPV12723.1"/>
    <property type="molecule type" value="Genomic_DNA"/>
</dbReference>
<sequence length="61" mass="6993">MENSIKKCFICGQINCDGIIINGEMICRNCEETIVNTEVDDSDYDKLKDSIKIILFDECKK</sequence>
<dbReference type="Pfam" id="PF10764">
    <property type="entry name" value="Gin"/>
    <property type="match status" value="1"/>
</dbReference>
<organism evidence="3 4">
    <name type="scientific">Clostridium butyricum</name>
    <dbReference type="NCBI Taxonomy" id="1492"/>
    <lineage>
        <taxon>Bacteria</taxon>
        <taxon>Bacillati</taxon>
        <taxon>Bacillota</taxon>
        <taxon>Clostridia</taxon>
        <taxon>Eubacteriales</taxon>
        <taxon>Clostridiaceae</taxon>
        <taxon>Clostridium</taxon>
    </lineage>
</organism>
<dbReference type="Proteomes" id="UP000474042">
    <property type="component" value="Unassembled WGS sequence"/>
</dbReference>
<reference evidence="3 4" key="1">
    <citation type="submission" date="2016-01" db="EMBL/GenBank/DDBJ databases">
        <title>Characterization of the Clostridium difficile lineages that are prevalent in Hong Kong and China.</title>
        <authorList>
            <person name="Kwok J.S.-L."/>
            <person name="Lam W.-Y."/>
            <person name="Ip M."/>
            <person name="Chan T.-F."/>
            <person name="Hawkey P.M."/>
            <person name="Tsui S.K.-W."/>
        </authorList>
    </citation>
    <scope>NUCLEOTIDE SEQUENCE [LARGE SCALE GENOMIC DNA]</scope>
    <source>
        <strain evidence="3 4">300064</strain>
    </source>
</reference>
<evidence type="ECO:0000313" key="2">
    <source>
        <dbReference type="EMBL" id="NAS19054.1"/>
    </source>
</evidence>
<dbReference type="InterPro" id="IPR019700">
    <property type="entry name" value="Sigma-G_inhibitor_Gin"/>
</dbReference>
<evidence type="ECO:0000313" key="5">
    <source>
        <dbReference type="Proteomes" id="UP000321089"/>
    </source>
</evidence>
<dbReference type="EMBL" id="WOFV02000054">
    <property type="protein sequence ID" value="NAS19054.1"/>
    <property type="molecule type" value="Genomic_DNA"/>
</dbReference>
<evidence type="ECO:0000313" key="1">
    <source>
        <dbReference type="EMBL" id="GEQ22792.1"/>
    </source>
</evidence>